<evidence type="ECO:0000256" key="7">
    <source>
        <dbReference type="ARBA" id="ARBA00023004"/>
    </source>
</evidence>
<dbReference type="SUPFAM" id="SSF50249">
    <property type="entry name" value="Nucleic acid-binding proteins"/>
    <property type="match status" value="1"/>
</dbReference>
<dbReference type="EMBL" id="FOOC01000013">
    <property type="protein sequence ID" value="SFF61930.1"/>
    <property type="molecule type" value="Genomic_DNA"/>
</dbReference>
<dbReference type="EC" id="2.1.1.190" evidence="9"/>
<evidence type="ECO:0000256" key="10">
    <source>
        <dbReference type="PROSITE-ProRule" id="PRU01024"/>
    </source>
</evidence>
<dbReference type="InterPro" id="IPR029063">
    <property type="entry name" value="SAM-dependent_MTases_sf"/>
</dbReference>
<dbReference type="InterPro" id="IPR030390">
    <property type="entry name" value="MeTrfase_TrmA_AS"/>
</dbReference>
<feature type="binding site" evidence="9 10">
    <location>
        <position position="271"/>
    </location>
    <ligand>
        <name>S-adenosyl-L-methionine</name>
        <dbReference type="ChEBI" id="CHEBI:59789"/>
    </ligand>
</feature>
<dbReference type="AlphaFoldDB" id="A0A1I2K6V8"/>
<feature type="binding site" evidence="9">
    <location>
        <position position="347"/>
    </location>
    <ligand>
        <name>S-adenosyl-L-methionine</name>
        <dbReference type="ChEBI" id="CHEBI:59789"/>
    </ligand>
</feature>
<dbReference type="PANTHER" id="PTHR11061">
    <property type="entry name" value="RNA M5U METHYLTRANSFERASE"/>
    <property type="match status" value="1"/>
</dbReference>
<evidence type="ECO:0000256" key="5">
    <source>
        <dbReference type="ARBA" id="ARBA00022691"/>
    </source>
</evidence>
<evidence type="ECO:0000259" key="12">
    <source>
        <dbReference type="Pfam" id="PF01938"/>
    </source>
</evidence>
<dbReference type="Proteomes" id="UP000199771">
    <property type="component" value="Unassembled WGS sequence"/>
</dbReference>
<evidence type="ECO:0000256" key="2">
    <source>
        <dbReference type="ARBA" id="ARBA00022552"/>
    </source>
</evidence>
<keyword evidence="2 9" id="KW-0698">rRNA processing</keyword>
<gene>
    <name evidence="9" type="primary">rlmD</name>
    <name evidence="13" type="ORF">SAMN04488120_11323</name>
</gene>
<dbReference type="STRING" id="1076937.SAMN04488120_11323"/>
<feature type="binding site" evidence="9">
    <location>
        <position position="305"/>
    </location>
    <ligand>
        <name>S-adenosyl-L-methionine</name>
        <dbReference type="ChEBI" id="CHEBI:59789"/>
    </ligand>
</feature>
<dbReference type="Gene3D" id="3.40.50.150">
    <property type="entry name" value="Vaccinia Virus protein VP39"/>
    <property type="match status" value="1"/>
</dbReference>
<dbReference type="GO" id="GO:0070041">
    <property type="term" value="F:rRNA (uridine-C5-)-methyltransferase activity"/>
    <property type="evidence" value="ECO:0007669"/>
    <property type="project" value="UniProtKB-UniRule"/>
</dbReference>
<evidence type="ECO:0000256" key="9">
    <source>
        <dbReference type="HAMAP-Rule" id="MF_01010"/>
    </source>
</evidence>
<keyword evidence="4 9" id="KW-0808">Transferase</keyword>
<dbReference type="PROSITE" id="PS01231">
    <property type="entry name" value="TRMA_2"/>
    <property type="match status" value="1"/>
</dbReference>
<sequence length="439" mass="48307">MGRRKSVPDGEFVAEILDLDHEGRGIARIQGKATFIADALPGERVRFKYRRIGKDADEGQCVGLEQASPYRVTPVCAHFGRCGGCSMQHLAPEQQILFKQKQLLDQLARIGKVVPSEIAAPLTGPIWGYRRRARLGVKFVPKKGGVLVGFRERESHFLAALETCPVLDPRIGSKLRQLGELIGQMSIRDRIPQVEVACAETVALVFRVLAPPSASDRARLTEFGVREGFDIYLQPAGIDSIEPLVSPTPALEYSPDGSDLRLRFAPCDFIQVNGVISQRMVVQALDWLGIASQDRVLELFCGLGNFSLPLARRGARLTAVEGDDALVCRARENARRNGLDIRFEKADLFNTSADAVWLQPAFDKVLLDPPRAGAREILPLVAARGPARIVYVSCHPGTLARDAGILVHEYGYRLVRVGVMDMFPHTGHVESMALFERAA</sequence>
<dbReference type="NCBIfam" id="TIGR00479">
    <property type="entry name" value="rumA"/>
    <property type="match status" value="1"/>
</dbReference>
<comment type="catalytic activity">
    <reaction evidence="9">
        <text>uridine(1939) in 23S rRNA + S-adenosyl-L-methionine = 5-methyluridine(1939) in 23S rRNA + S-adenosyl-L-homocysteine + H(+)</text>
        <dbReference type="Rhea" id="RHEA:42908"/>
        <dbReference type="Rhea" id="RHEA-COMP:10278"/>
        <dbReference type="Rhea" id="RHEA-COMP:10279"/>
        <dbReference type="ChEBI" id="CHEBI:15378"/>
        <dbReference type="ChEBI" id="CHEBI:57856"/>
        <dbReference type="ChEBI" id="CHEBI:59789"/>
        <dbReference type="ChEBI" id="CHEBI:65315"/>
        <dbReference type="ChEBI" id="CHEBI:74447"/>
        <dbReference type="EC" id="2.1.1.190"/>
    </reaction>
</comment>
<dbReference type="InterPro" id="IPR002792">
    <property type="entry name" value="TRAM_dom"/>
</dbReference>
<feature type="binding site" evidence="9 10">
    <location>
        <position position="300"/>
    </location>
    <ligand>
        <name>S-adenosyl-L-methionine</name>
        <dbReference type="ChEBI" id="CHEBI:59789"/>
    </ligand>
</feature>
<evidence type="ECO:0000256" key="8">
    <source>
        <dbReference type="ARBA" id="ARBA00023014"/>
    </source>
</evidence>
<keyword evidence="7 9" id="KW-0408">Iron</keyword>
<evidence type="ECO:0000313" key="13">
    <source>
        <dbReference type="EMBL" id="SFF61930.1"/>
    </source>
</evidence>
<keyword evidence="8 9" id="KW-0411">Iron-sulfur</keyword>
<keyword evidence="14" id="KW-1185">Reference proteome</keyword>
<feature type="binding site" evidence="9">
    <location>
        <position position="76"/>
    </location>
    <ligand>
        <name>[4Fe-4S] cluster</name>
        <dbReference type="ChEBI" id="CHEBI:49883"/>
    </ligand>
</feature>
<dbReference type="GO" id="GO:0003723">
    <property type="term" value="F:RNA binding"/>
    <property type="evidence" value="ECO:0007669"/>
    <property type="project" value="InterPro"/>
</dbReference>
<dbReference type="GO" id="GO:0051539">
    <property type="term" value="F:4 iron, 4 sulfur cluster binding"/>
    <property type="evidence" value="ECO:0007669"/>
    <property type="project" value="UniProtKB-KW"/>
</dbReference>
<dbReference type="PANTHER" id="PTHR11061:SF49">
    <property type="entry name" value="23S RRNA (URACIL(1939)-C(5))-METHYLTRANSFERASE RLMD"/>
    <property type="match status" value="1"/>
</dbReference>
<name>A0A1I2K6V8_9GAMM</name>
<evidence type="ECO:0000313" key="14">
    <source>
        <dbReference type="Proteomes" id="UP000199771"/>
    </source>
</evidence>
<evidence type="ECO:0000256" key="3">
    <source>
        <dbReference type="ARBA" id="ARBA00022603"/>
    </source>
</evidence>
<dbReference type="HAMAP" id="MF_01010">
    <property type="entry name" value="23SrRNA_methyltr_RlmD"/>
    <property type="match status" value="1"/>
</dbReference>
<feature type="binding site" evidence="9">
    <location>
        <position position="82"/>
    </location>
    <ligand>
        <name>[4Fe-4S] cluster</name>
        <dbReference type="ChEBI" id="CHEBI:49883"/>
    </ligand>
</feature>
<dbReference type="PROSITE" id="PS01230">
    <property type="entry name" value="TRMA_1"/>
    <property type="match status" value="1"/>
</dbReference>
<evidence type="ECO:0000256" key="4">
    <source>
        <dbReference type="ARBA" id="ARBA00022679"/>
    </source>
</evidence>
<dbReference type="OrthoDB" id="9804590at2"/>
<feature type="active site" description="Nucleophile" evidence="9 10">
    <location>
        <position position="394"/>
    </location>
</feature>
<protein>
    <recommendedName>
        <fullName evidence="9">23S rRNA (uracil(1939)-C(5))-methyltransferase RlmD</fullName>
        <ecNumber evidence="9">2.1.1.190</ecNumber>
    </recommendedName>
    <alternativeName>
        <fullName evidence="9">23S rRNA(m5U1939)-methyltransferase</fullName>
    </alternativeName>
</protein>
<dbReference type="GO" id="GO:0005506">
    <property type="term" value="F:iron ion binding"/>
    <property type="evidence" value="ECO:0007669"/>
    <property type="project" value="UniProtKB-UniRule"/>
</dbReference>
<keyword evidence="1 9" id="KW-0004">4Fe-4S</keyword>
<keyword evidence="3 9" id="KW-0489">Methyltransferase</keyword>
<feature type="active site" evidence="11">
    <location>
        <position position="394"/>
    </location>
</feature>
<dbReference type="InterPro" id="IPR030391">
    <property type="entry name" value="MeTrfase_TrmA_CS"/>
</dbReference>
<dbReference type="Pfam" id="PF05958">
    <property type="entry name" value="tRNA_U5-meth_tr"/>
    <property type="match status" value="1"/>
</dbReference>
<evidence type="ECO:0000256" key="11">
    <source>
        <dbReference type="PROSITE-ProRule" id="PRU10015"/>
    </source>
</evidence>
<reference evidence="13 14" key="1">
    <citation type="submission" date="2016-10" db="EMBL/GenBank/DDBJ databases">
        <authorList>
            <person name="de Groot N.N."/>
        </authorList>
    </citation>
    <scope>NUCLEOTIDE SEQUENCE [LARGE SCALE GENOMIC DNA]</scope>
    <source>
        <strain evidence="13 14">DSM 23609</strain>
    </source>
</reference>
<feature type="binding site" evidence="9">
    <location>
        <position position="164"/>
    </location>
    <ligand>
        <name>[4Fe-4S] cluster</name>
        <dbReference type="ChEBI" id="CHEBI:49883"/>
    </ligand>
</feature>
<comment type="function">
    <text evidence="9">Catalyzes the formation of 5-methyl-uridine at position 1939 (m5U1939) in 23S rRNA.</text>
</comment>
<dbReference type="Pfam" id="PF01938">
    <property type="entry name" value="TRAM"/>
    <property type="match status" value="1"/>
</dbReference>
<dbReference type="InterPro" id="IPR010280">
    <property type="entry name" value="U5_MeTrfase_fam"/>
</dbReference>
<dbReference type="InterPro" id="IPR001566">
    <property type="entry name" value="23S_rRNA_MeTrfase_RlmD"/>
</dbReference>
<feature type="binding site" evidence="9 10">
    <location>
        <position position="368"/>
    </location>
    <ligand>
        <name>S-adenosyl-L-methionine</name>
        <dbReference type="ChEBI" id="CHEBI:59789"/>
    </ligand>
</feature>
<feature type="domain" description="TRAM" evidence="12">
    <location>
        <begin position="15"/>
        <end position="46"/>
    </location>
</feature>
<feature type="binding site" evidence="9 10">
    <location>
        <position position="321"/>
    </location>
    <ligand>
        <name>S-adenosyl-L-methionine</name>
        <dbReference type="ChEBI" id="CHEBI:59789"/>
    </ligand>
</feature>
<dbReference type="CDD" id="cd02440">
    <property type="entry name" value="AdoMet_MTases"/>
    <property type="match status" value="1"/>
</dbReference>
<feature type="binding site" evidence="9">
    <location>
        <position position="85"/>
    </location>
    <ligand>
        <name>[4Fe-4S] cluster</name>
        <dbReference type="ChEBI" id="CHEBI:49883"/>
    </ligand>
</feature>
<dbReference type="Gene3D" id="2.40.50.140">
    <property type="entry name" value="Nucleic acid-binding proteins"/>
    <property type="match status" value="1"/>
</dbReference>
<keyword evidence="6 9" id="KW-0479">Metal-binding</keyword>
<keyword evidence="5 9" id="KW-0949">S-adenosyl-L-methionine</keyword>
<evidence type="ECO:0000256" key="6">
    <source>
        <dbReference type="ARBA" id="ARBA00022723"/>
    </source>
</evidence>
<proteinExistence type="inferred from homology"/>
<dbReference type="RefSeq" id="WP_091535146.1">
    <property type="nucleotide sequence ID" value="NZ_FOOC01000013.1"/>
</dbReference>
<organism evidence="13 14">
    <name type="scientific">Fontimonas thermophila</name>
    <dbReference type="NCBI Taxonomy" id="1076937"/>
    <lineage>
        <taxon>Bacteria</taxon>
        <taxon>Pseudomonadati</taxon>
        <taxon>Pseudomonadota</taxon>
        <taxon>Gammaproteobacteria</taxon>
        <taxon>Nevskiales</taxon>
        <taxon>Nevskiaceae</taxon>
        <taxon>Fontimonas</taxon>
    </lineage>
</organism>
<dbReference type="NCBIfam" id="NF009639">
    <property type="entry name" value="PRK13168.1"/>
    <property type="match status" value="1"/>
</dbReference>
<accession>A0A1I2K6V8</accession>
<dbReference type="PROSITE" id="PS51687">
    <property type="entry name" value="SAM_MT_RNA_M5U"/>
    <property type="match status" value="1"/>
</dbReference>
<evidence type="ECO:0000256" key="1">
    <source>
        <dbReference type="ARBA" id="ARBA00022485"/>
    </source>
</evidence>
<comment type="similarity">
    <text evidence="9">Belongs to the class I-like SAM-binding methyltransferase superfamily. RNA M5U methyltransferase family. RlmD subfamily.</text>
</comment>
<dbReference type="SUPFAM" id="SSF53335">
    <property type="entry name" value="S-adenosyl-L-methionine-dependent methyltransferases"/>
    <property type="match status" value="1"/>
</dbReference>
<dbReference type="GO" id="GO:0070475">
    <property type="term" value="P:rRNA base methylation"/>
    <property type="evidence" value="ECO:0007669"/>
    <property type="project" value="TreeGrafter"/>
</dbReference>
<dbReference type="InterPro" id="IPR012340">
    <property type="entry name" value="NA-bd_OB-fold"/>
</dbReference>
<dbReference type="Gene3D" id="2.40.50.1070">
    <property type="match status" value="1"/>
</dbReference>